<dbReference type="EMBL" id="BIFT01000001">
    <property type="protein sequence ID" value="GCE24979.1"/>
    <property type="molecule type" value="Genomic_DNA"/>
</dbReference>
<evidence type="ECO:0000256" key="1">
    <source>
        <dbReference type="SAM" id="MobiDB-lite"/>
    </source>
</evidence>
<organism evidence="3 4">
    <name type="scientific">Dictyobacter alpinus</name>
    <dbReference type="NCBI Taxonomy" id="2014873"/>
    <lineage>
        <taxon>Bacteria</taxon>
        <taxon>Bacillati</taxon>
        <taxon>Chloroflexota</taxon>
        <taxon>Ktedonobacteria</taxon>
        <taxon>Ktedonobacterales</taxon>
        <taxon>Dictyobacteraceae</taxon>
        <taxon>Dictyobacter</taxon>
    </lineage>
</organism>
<reference evidence="4" key="1">
    <citation type="submission" date="2018-12" db="EMBL/GenBank/DDBJ databases">
        <title>Tengunoibacter tsumagoiensis gen. nov., sp. nov., Dictyobacter kobayashii sp. nov., D. alpinus sp. nov., and D. joshuensis sp. nov. and description of Dictyobacteraceae fam. nov. within the order Ktedonobacterales isolated from Tengu-no-mugimeshi.</title>
        <authorList>
            <person name="Wang C.M."/>
            <person name="Zheng Y."/>
            <person name="Sakai Y."/>
            <person name="Toyoda A."/>
            <person name="Minakuchi Y."/>
            <person name="Abe K."/>
            <person name="Yokota A."/>
            <person name="Yabe S."/>
        </authorList>
    </citation>
    <scope>NUCLEOTIDE SEQUENCE [LARGE SCALE GENOMIC DNA]</scope>
    <source>
        <strain evidence="4">Uno16</strain>
    </source>
</reference>
<evidence type="ECO:0000313" key="3">
    <source>
        <dbReference type="EMBL" id="GCE24979.1"/>
    </source>
</evidence>
<evidence type="ECO:0000256" key="2">
    <source>
        <dbReference type="SAM" id="Phobius"/>
    </source>
</evidence>
<accession>A0A402B0V7</accession>
<evidence type="ECO:0000313" key="4">
    <source>
        <dbReference type="Proteomes" id="UP000287171"/>
    </source>
</evidence>
<proteinExistence type="predicted"/>
<dbReference type="Proteomes" id="UP000287171">
    <property type="component" value="Unassembled WGS sequence"/>
</dbReference>
<keyword evidence="2" id="KW-0812">Transmembrane</keyword>
<dbReference type="RefSeq" id="WP_161981872.1">
    <property type="nucleotide sequence ID" value="NZ_BIFT01000001.1"/>
</dbReference>
<dbReference type="AlphaFoldDB" id="A0A402B0V7"/>
<name>A0A402B0V7_9CHLR</name>
<feature type="transmembrane region" description="Helical" evidence="2">
    <location>
        <begin position="30"/>
        <end position="49"/>
    </location>
</feature>
<keyword evidence="4" id="KW-1185">Reference proteome</keyword>
<sequence length="57" mass="6600">MASATPEIATPKIEIVDQPEEQQEDSKRTFRFSLSIILGLTLLAVFFLFQRRSREED</sequence>
<protein>
    <submittedName>
        <fullName evidence="3">Uncharacterized protein</fullName>
    </submittedName>
</protein>
<keyword evidence="2" id="KW-1133">Transmembrane helix</keyword>
<gene>
    <name evidence="3" type="ORF">KDA_04630</name>
</gene>
<feature type="region of interest" description="Disordered" evidence="1">
    <location>
        <begin position="1"/>
        <end position="24"/>
    </location>
</feature>
<comment type="caution">
    <text evidence="3">The sequence shown here is derived from an EMBL/GenBank/DDBJ whole genome shotgun (WGS) entry which is preliminary data.</text>
</comment>
<keyword evidence="2" id="KW-0472">Membrane</keyword>